<dbReference type="Pfam" id="PF00884">
    <property type="entry name" value="Sulfatase"/>
    <property type="match status" value="1"/>
</dbReference>
<reference evidence="4 5" key="1">
    <citation type="submission" date="2018-08" db="EMBL/GenBank/DDBJ databases">
        <title>Neisseria zalophi ATCC BAA-2455 complete genome.</title>
        <authorList>
            <person name="Veseli I.A."/>
            <person name="Buttler R."/>
            <person name="Mascarenhas dos Santos A.C."/>
            <person name="Pombert J.-F."/>
        </authorList>
    </citation>
    <scope>NUCLEOTIDE SEQUENCE [LARGE SCALE GENOMIC DNA]</scope>
    <source>
        <strain evidence="4 5">ATCC BAA-2455</strain>
    </source>
</reference>
<dbReference type="CDD" id="cd16025">
    <property type="entry name" value="PAS_like"/>
    <property type="match status" value="1"/>
</dbReference>
<dbReference type="Proteomes" id="UP000325713">
    <property type="component" value="Chromosome"/>
</dbReference>
<evidence type="ECO:0000313" key="4">
    <source>
        <dbReference type="EMBL" id="QEY26066.1"/>
    </source>
</evidence>
<feature type="signal peptide" evidence="2">
    <location>
        <begin position="1"/>
        <end position="20"/>
    </location>
</feature>
<dbReference type="AlphaFoldDB" id="A0A5J6PUM3"/>
<dbReference type="InterPro" id="IPR000917">
    <property type="entry name" value="Sulfatase_N"/>
</dbReference>
<name>A0A5J6PUM3_9NEIS</name>
<accession>A0A5J6PUM3</accession>
<comment type="similarity">
    <text evidence="1">Belongs to the sulfatase family.</text>
</comment>
<dbReference type="SUPFAM" id="SSF53649">
    <property type="entry name" value="Alkaline phosphatase-like"/>
    <property type="match status" value="1"/>
</dbReference>
<dbReference type="Gene3D" id="3.30.1120.10">
    <property type="match status" value="1"/>
</dbReference>
<keyword evidence="2" id="KW-0732">Signal</keyword>
<gene>
    <name evidence="4" type="ORF">D0T92_05660</name>
</gene>
<dbReference type="KEGG" id="nzl:D0T92_05660"/>
<feature type="chain" id="PRO_5023813956" evidence="2">
    <location>
        <begin position="21"/>
        <end position="579"/>
    </location>
</feature>
<dbReference type="GO" id="GO:0004065">
    <property type="term" value="F:arylsulfatase activity"/>
    <property type="evidence" value="ECO:0007669"/>
    <property type="project" value="TreeGrafter"/>
</dbReference>
<evidence type="ECO:0000256" key="1">
    <source>
        <dbReference type="ARBA" id="ARBA00008779"/>
    </source>
</evidence>
<dbReference type="EMBL" id="CP031700">
    <property type="protein sequence ID" value="QEY26066.1"/>
    <property type="molecule type" value="Genomic_DNA"/>
</dbReference>
<proteinExistence type="inferred from homology"/>
<keyword evidence="5" id="KW-1185">Reference proteome</keyword>
<evidence type="ECO:0000259" key="3">
    <source>
        <dbReference type="Pfam" id="PF00884"/>
    </source>
</evidence>
<dbReference type="InterPro" id="IPR050738">
    <property type="entry name" value="Sulfatase"/>
</dbReference>
<sequence length="579" mass="64906">MKIKKIIWALFVPAMLSACSTTDTQKRAESPNILVIVADDLGFSDTQPFGSEIPTPNINQLAEDGAVLSNFYTGPTCSVTRSMLLTGNDNHQAGLGTMSVYTQPEQKGKVGYEGYLNSHVMTIAEVLKDKGYASFVTGKWHLGANENSNPKARGFDRSFTLMPGGAGHFDGSHLLPGKYRSFFFEDGKETKWPANSAFSSDFYTDTFISYLKNDRKKGQPFFGYLAFTAPHWPLQAPDEYLEKYRGHYQDGYEPVRKQRLARMIEKGIMPAGTEPNNPLVGVFDGWDKLTPQQKQEQTKAMQIYAAMIDNLDHNIGKVIQYLKDTGELDNTLILFMSDNGAEASTPESLGTTEDKNGIREWVDAEHDNSLENMGRKGSYVTLGPQWAQVASTPLPYFKSLLSEGGIHTPAIIRYPSKIKAGQIQRDMIHVIDFMPTVLELTGTQRPTSYKGTPLLPLEGRSILPLFNGQKLPERSIGWEFNTRRALYQGDWAALHQTPPYGTGSWELYNHKTDPAHRNNLAARYPQQTQALAAEWDRYARRVGVVEAPVRYRYGQMSCFYTQCIQSEALKKLTERAANK</sequence>
<dbReference type="PROSITE" id="PS51257">
    <property type="entry name" value="PROKAR_LIPOPROTEIN"/>
    <property type="match status" value="1"/>
</dbReference>
<evidence type="ECO:0000313" key="5">
    <source>
        <dbReference type="Proteomes" id="UP000325713"/>
    </source>
</evidence>
<dbReference type="OrthoDB" id="9766107at2"/>
<protein>
    <submittedName>
        <fullName evidence="4">Arylsulfatase</fullName>
    </submittedName>
</protein>
<feature type="domain" description="Sulfatase N-terminal" evidence="3">
    <location>
        <begin position="31"/>
        <end position="442"/>
    </location>
</feature>
<evidence type="ECO:0000256" key="2">
    <source>
        <dbReference type="SAM" id="SignalP"/>
    </source>
</evidence>
<dbReference type="Gene3D" id="3.40.720.10">
    <property type="entry name" value="Alkaline Phosphatase, subunit A"/>
    <property type="match status" value="1"/>
</dbReference>
<dbReference type="PANTHER" id="PTHR42693">
    <property type="entry name" value="ARYLSULFATASE FAMILY MEMBER"/>
    <property type="match status" value="1"/>
</dbReference>
<dbReference type="InterPro" id="IPR017850">
    <property type="entry name" value="Alkaline_phosphatase_core_sf"/>
</dbReference>
<dbReference type="RefSeq" id="WP_151051013.1">
    <property type="nucleotide sequence ID" value="NZ_CP031700.1"/>
</dbReference>
<dbReference type="PANTHER" id="PTHR42693:SF33">
    <property type="entry name" value="ARYLSULFATASE"/>
    <property type="match status" value="1"/>
</dbReference>
<organism evidence="4 5">
    <name type="scientific">Neisseria zalophi</name>
    <dbReference type="NCBI Taxonomy" id="640030"/>
    <lineage>
        <taxon>Bacteria</taxon>
        <taxon>Pseudomonadati</taxon>
        <taxon>Pseudomonadota</taxon>
        <taxon>Betaproteobacteria</taxon>
        <taxon>Neisseriales</taxon>
        <taxon>Neisseriaceae</taxon>
        <taxon>Neisseria</taxon>
    </lineage>
</organism>